<protein>
    <recommendedName>
        <fullName evidence="8">Glutathione synthetase</fullName>
    </recommendedName>
</protein>
<comment type="subcellular location">
    <subcellularLocation>
        <location evidence="1">Membrane</location>
        <topology evidence="1">Multi-pass membrane protein</topology>
    </subcellularLocation>
</comment>
<feature type="transmembrane region" description="Helical" evidence="5">
    <location>
        <begin position="6"/>
        <end position="25"/>
    </location>
</feature>
<evidence type="ECO:0008006" key="8">
    <source>
        <dbReference type="Google" id="ProtNLM"/>
    </source>
</evidence>
<name>A0A1P8UDQ1_9GAMM</name>
<evidence type="ECO:0000256" key="5">
    <source>
        <dbReference type="SAM" id="Phobius"/>
    </source>
</evidence>
<evidence type="ECO:0000256" key="4">
    <source>
        <dbReference type="ARBA" id="ARBA00023136"/>
    </source>
</evidence>
<proteinExistence type="predicted"/>
<dbReference type="EMBL" id="CP019434">
    <property type="protein sequence ID" value="APZ41909.1"/>
    <property type="molecule type" value="Genomic_DNA"/>
</dbReference>
<dbReference type="OrthoDB" id="122062at2"/>
<dbReference type="Gene3D" id="1.20.1280.290">
    <property type="match status" value="1"/>
</dbReference>
<feature type="transmembrane region" description="Helical" evidence="5">
    <location>
        <begin position="64"/>
        <end position="84"/>
    </location>
</feature>
<evidence type="ECO:0000313" key="7">
    <source>
        <dbReference type="Proteomes" id="UP000243807"/>
    </source>
</evidence>
<evidence type="ECO:0000256" key="1">
    <source>
        <dbReference type="ARBA" id="ARBA00004141"/>
    </source>
</evidence>
<dbReference type="AlphaFoldDB" id="A0A1P8UDQ1"/>
<evidence type="ECO:0000313" key="6">
    <source>
        <dbReference type="EMBL" id="APZ41909.1"/>
    </source>
</evidence>
<dbReference type="GO" id="GO:0051119">
    <property type="term" value="F:sugar transmembrane transporter activity"/>
    <property type="evidence" value="ECO:0007669"/>
    <property type="project" value="InterPro"/>
</dbReference>
<evidence type="ECO:0000256" key="2">
    <source>
        <dbReference type="ARBA" id="ARBA00022692"/>
    </source>
</evidence>
<gene>
    <name evidence="6" type="ORF">BW247_01370</name>
</gene>
<dbReference type="InterPro" id="IPR006603">
    <property type="entry name" value="PQ-loop_rpt"/>
</dbReference>
<sequence>MNPVFIDSIGLAAGALTTVAFLPQVIKVWRTRSARDLSLGMYFTFTLGVALWLIYGILLHAWPIILANAVTLLLAGAILALKLYEGTG</sequence>
<organism evidence="6 7">
    <name type="scientific">Acidihalobacter ferrooxydans</name>
    <dbReference type="NCBI Taxonomy" id="1765967"/>
    <lineage>
        <taxon>Bacteria</taxon>
        <taxon>Pseudomonadati</taxon>
        <taxon>Pseudomonadota</taxon>
        <taxon>Gammaproteobacteria</taxon>
        <taxon>Chromatiales</taxon>
        <taxon>Ectothiorhodospiraceae</taxon>
        <taxon>Acidihalobacter</taxon>
    </lineage>
</organism>
<keyword evidence="7" id="KW-1185">Reference proteome</keyword>
<evidence type="ECO:0000256" key="3">
    <source>
        <dbReference type="ARBA" id="ARBA00022989"/>
    </source>
</evidence>
<keyword evidence="2 5" id="KW-0812">Transmembrane</keyword>
<dbReference type="Pfam" id="PF04193">
    <property type="entry name" value="PQ-loop"/>
    <property type="match status" value="1"/>
</dbReference>
<dbReference type="InterPro" id="IPR047662">
    <property type="entry name" value="SemiSWEET"/>
</dbReference>
<accession>A0A1P8UDQ1</accession>
<keyword evidence="3 5" id="KW-1133">Transmembrane helix</keyword>
<reference evidence="6 7" key="1">
    <citation type="submission" date="2017-01" db="EMBL/GenBank/DDBJ databases">
        <title>Draft sequence of Acidihalobacter ferrooxidans strain DSM 14175 (strain V8).</title>
        <authorList>
            <person name="Khaleque H.N."/>
            <person name="Ramsay J.P."/>
            <person name="Murphy R.J.T."/>
            <person name="Kaksonen A.H."/>
            <person name="Boxall N.J."/>
            <person name="Watkin E.L.J."/>
        </authorList>
    </citation>
    <scope>NUCLEOTIDE SEQUENCE [LARGE SCALE GENOMIC DNA]</scope>
    <source>
        <strain evidence="6 7">V8</strain>
    </source>
</reference>
<dbReference type="KEGG" id="afy:BW247_01370"/>
<dbReference type="Proteomes" id="UP000243807">
    <property type="component" value="Chromosome"/>
</dbReference>
<keyword evidence="4 5" id="KW-0472">Membrane</keyword>
<feature type="transmembrane region" description="Helical" evidence="5">
    <location>
        <begin position="37"/>
        <end position="58"/>
    </location>
</feature>
<dbReference type="GO" id="GO:0016020">
    <property type="term" value="C:membrane"/>
    <property type="evidence" value="ECO:0007669"/>
    <property type="project" value="UniProtKB-SubCell"/>
</dbReference>
<dbReference type="STRING" id="1765967.BW247_01370"/>
<dbReference type="NCBIfam" id="NF037968">
    <property type="entry name" value="SemiSWEET_2"/>
    <property type="match status" value="1"/>
</dbReference>
<dbReference type="RefSeq" id="WP_076835256.1">
    <property type="nucleotide sequence ID" value="NZ_CP019434.1"/>
</dbReference>